<accession>A0AAV4BGH5</accession>
<dbReference type="EMBL" id="BLXT01004974">
    <property type="protein sequence ID" value="GFO18698.1"/>
    <property type="molecule type" value="Genomic_DNA"/>
</dbReference>
<protein>
    <submittedName>
        <fullName evidence="1">Uncharacterized protein</fullName>
    </submittedName>
</protein>
<keyword evidence="2" id="KW-1185">Reference proteome</keyword>
<dbReference type="Proteomes" id="UP000735302">
    <property type="component" value="Unassembled WGS sequence"/>
</dbReference>
<proteinExistence type="predicted"/>
<gene>
    <name evidence="1" type="ORF">PoB_004520300</name>
</gene>
<evidence type="ECO:0000313" key="1">
    <source>
        <dbReference type="EMBL" id="GFO18698.1"/>
    </source>
</evidence>
<comment type="caution">
    <text evidence="1">The sequence shown here is derived from an EMBL/GenBank/DDBJ whole genome shotgun (WGS) entry which is preliminary data.</text>
</comment>
<evidence type="ECO:0000313" key="2">
    <source>
        <dbReference type="Proteomes" id="UP000735302"/>
    </source>
</evidence>
<dbReference type="AlphaFoldDB" id="A0AAV4BGH5"/>
<sequence>MDTLHRCQTVDKMIRANSRRLRNSGGRLYRCLQSFRRFHMSTMSKRWTILKLATAAPRLQAKEGASEESIVGGTMAGKSVCEAPTVVGSSSRSPLTSWPNESLKSLKSICYGWAMRRSCRK</sequence>
<name>A0AAV4BGH5_9GAST</name>
<organism evidence="1 2">
    <name type="scientific">Plakobranchus ocellatus</name>
    <dbReference type="NCBI Taxonomy" id="259542"/>
    <lineage>
        <taxon>Eukaryota</taxon>
        <taxon>Metazoa</taxon>
        <taxon>Spiralia</taxon>
        <taxon>Lophotrochozoa</taxon>
        <taxon>Mollusca</taxon>
        <taxon>Gastropoda</taxon>
        <taxon>Heterobranchia</taxon>
        <taxon>Euthyneura</taxon>
        <taxon>Panpulmonata</taxon>
        <taxon>Sacoglossa</taxon>
        <taxon>Placobranchoidea</taxon>
        <taxon>Plakobranchidae</taxon>
        <taxon>Plakobranchus</taxon>
    </lineage>
</organism>
<reference evidence="1 2" key="1">
    <citation type="journal article" date="2021" name="Elife">
        <title>Chloroplast acquisition without the gene transfer in kleptoplastic sea slugs, Plakobranchus ocellatus.</title>
        <authorList>
            <person name="Maeda T."/>
            <person name="Takahashi S."/>
            <person name="Yoshida T."/>
            <person name="Shimamura S."/>
            <person name="Takaki Y."/>
            <person name="Nagai Y."/>
            <person name="Toyoda A."/>
            <person name="Suzuki Y."/>
            <person name="Arimoto A."/>
            <person name="Ishii H."/>
            <person name="Satoh N."/>
            <person name="Nishiyama T."/>
            <person name="Hasebe M."/>
            <person name="Maruyama T."/>
            <person name="Minagawa J."/>
            <person name="Obokata J."/>
            <person name="Shigenobu S."/>
        </authorList>
    </citation>
    <scope>NUCLEOTIDE SEQUENCE [LARGE SCALE GENOMIC DNA]</scope>
</reference>